<reference evidence="3" key="1">
    <citation type="submission" date="2022-06" db="EMBL/GenBank/DDBJ databases">
        <title>Uncovering the hologenomic basis of an extraordinary plant invasion.</title>
        <authorList>
            <person name="Bieker V.C."/>
            <person name="Martin M.D."/>
            <person name="Gilbert T."/>
            <person name="Hodgins K."/>
            <person name="Battlay P."/>
            <person name="Petersen B."/>
            <person name="Wilson J."/>
        </authorList>
    </citation>
    <scope>NUCLEOTIDE SEQUENCE</scope>
    <source>
        <strain evidence="3">AA19_3_7</strain>
        <tissue evidence="3">Leaf</tissue>
    </source>
</reference>
<dbReference type="AlphaFoldDB" id="A0AAD5G7K8"/>
<evidence type="ECO:0000313" key="4">
    <source>
        <dbReference type="Proteomes" id="UP001206925"/>
    </source>
</evidence>
<feature type="non-terminal residue" evidence="3">
    <location>
        <position position="1"/>
    </location>
</feature>
<keyword evidence="4" id="KW-1185">Reference proteome</keyword>
<comment type="similarity">
    <text evidence="1">Belongs to the GDA1/CD39 NTPase family.</text>
</comment>
<dbReference type="InterPro" id="IPR000407">
    <property type="entry name" value="GDA1_CD39_NTPase"/>
</dbReference>
<name>A0AAD5G7K8_AMBAR</name>
<dbReference type="GO" id="GO:0016020">
    <property type="term" value="C:membrane"/>
    <property type="evidence" value="ECO:0007669"/>
    <property type="project" value="TreeGrafter"/>
</dbReference>
<dbReference type="EMBL" id="JAMZMK010010452">
    <property type="protein sequence ID" value="KAI7731442.1"/>
    <property type="molecule type" value="Genomic_DNA"/>
</dbReference>
<dbReference type="PANTHER" id="PTHR11782:SF116">
    <property type="entry name" value="APYRASE"/>
    <property type="match status" value="1"/>
</dbReference>
<protein>
    <submittedName>
        <fullName evidence="3">Uncharacterized protein</fullName>
    </submittedName>
</protein>
<dbReference type="Proteomes" id="UP001206925">
    <property type="component" value="Unassembled WGS sequence"/>
</dbReference>
<dbReference type="Pfam" id="PF01150">
    <property type="entry name" value="GDA1_CD39"/>
    <property type="match status" value="1"/>
</dbReference>
<gene>
    <name evidence="3" type="ORF">M8C21_007812</name>
</gene>
<evidence type="ECO:0000256" key="2">
    <source>
        <dbReference type="ARBA" id="ARBA00022801"/>
    </source>
</evidence>
<organism evidence="3 4">
    <name type="scientific">Ambrosia artemisiifolia</name>
    <name type="common">Common ragweed</name>
    <dbReference type="NCBI Taxonomy" id="4212"/>
    <lineage>
        <taxon>Eukaryota</taxon>
        <taxon>Viridiplantae</taxon>
        <taxon>Streptophyta</taxon>
        <taxon>Embryophyta</taxon>
        <taxon>Tracheophyta</taxon>
        <taxon>Spermatophyta</taxon>
        <taxon>Magnoliopsida</taxon>
        <taxon>eudicotyledons</taxon>
        <taxon>Gunneridae</taxon>
        <taxon>Pentapetalae</taxon>
        <taxon>asterids</taxon>
        <taxon>campanulids</taxon>
        <taxon>Asterales</taxon>
        <taxon>Asteraceae</taxon>
        <taxon>Asteroideae</taxon>
        <taxon>Heliantheae alliance</taxon>
        <taxon>Heliantheae</taxon>
        <taxon>Ambrosia</taxon>
    </lineage>
</organism>
<dbReference type="Gene3D" id="3.30.420.40">
    <property type="match status" value="1"/>
</dbReference>
<evidence type="ECO:0000313" key="3">
    <source>
        <dbReference type="EMBL" id="KAI7731442.1"/>
    </source>
</evidence>
<evidence type="ECO:0000256" key="1">
    <source>
        <dbReference type="ARBA" id="ARBA00009283"/>
    </source>
</evidence>
<feature type="non-terminal residue" evidence="3">
    <location>
        <position position="85"/>
    </location>
</feature>
<dbReference type="GO" id="GO:0009134">
    <property type="term" value="P:nucleoside diphosphate catabolic process"/>
    <property type="evidence" value="ECO:0007669"/>
    <property type="project" value="TreeGrafter"/>
</dbReference>
<dbReference type="PANTHER" id="PTHR11782">
    <property type="entry name" value="ADENOSINE/GUANOSINE DIPHOSPHATASE"/>
    <property type="match status" value="1"/>
</dbReference>
<keyword evidence="2" id="KW-0378">Hydrolase</keyword>
<proteinExistence type="inferred from homology"/>
<comment type="caution">
    <text evidence="3">The sequence shown here is derived from an EMBL/GenBank/DDBJ whole genome shotgun (WGS) entry which is preliminary data.</text>
</comment>
<dbReference type="GO" id="GO:0017110">
    <property type="term" value="F:nucleoside diphosphate phosphatase activity"/>
    <property type="evidence" value="ECO:0007669"/>
    <property type="project" value="TreeGrafter"/>
</dbReference>
<accession>A0AAD5G7K8</accession>
<sequence>VWPGLSAYADNPQEAANSLLPLLEKAKEFVPQDMHAKTPVKVGATAGLRMLGDDASKNILQAVRDLLKAKSTFKTEDDWVTILDG</sequence>